<evidence type="ECO:0000256" key="4">
    <source>
        <dbReference type="ARBA" id="ARBA00022496"/>
    </source>
</evidence>
<dbReference type="Pfam" id="PF01497">
    <property type="entry name" value="Peripla_BP_2"/>
    <property type="match status" value="1"/>
</dbReference>
<evidence type="ECO:0000313" key="8">
    <source>
        <dbReference type="EMBL" id="SON52862.1"/>
    </source>
</evidence>
<dbReference type="CDD" id="cd01146">
    <property type="entry name" value="FhuD"/>
    <property type="match status" value="1"/>
</dbReference>
<proteinExistence type="inferred from homology"/>
<evidence type="ECO:0000259" key="7">
    <source>
        <dbReference type="PROSITE" id="PS50983"/>
    </source>
</evidence>
<keyword evidence="4" id="KW-0408">Iron</keyword>
<comment type="similarity">
    <text evidence="2">Belongs to the bacterial solute-binding protein 8 family.</text>
</comment>
<name>A0A2N8ZLT9_9VIBR</name>
<evidence type="ECO:0000256" key="6">
    <source>
        <dbReference type="SAM" id="SignalP"/>
    </source>
</evidence>
<dbReference type="GO" id="GO:0030288">
    <property type="term" value="C:outer membrane-bounded periplasmic space"/>
    <property type="evidence" value="ECO:0007669"/>
    <property type="project" value="TreeGrafter"/>
</dbReference>
<protein>
    <submittedName>
        <fullName evidence="8">Iron-dicitrate transporter subunit periplasmic-binding component of ABC superfamily KpLE2 phage-like element</fullName>
    </submittedName>
</protein>
<evidence type="ECO:0000256" key="5">
    <source>
        <dbReference type="ARBA" id="ARBA00022729"/>
    </source>
</evidence>
<dbReference type="EMBL" id="LT960612">
    <property type="protein sequence ID" value="SON52862.1"/>
    <property type="molecule type" value="Genomic_DNA"/>
</dbReference>
<dbReference type="InterPro" id="IPR002491">
    <property type="entry name" value="ABC_transptr_periplasmic_BD"/>
</dbReference>
<keyword evidence="3" id="KW-0813">Transport</keyword>
<keyword evidence="4" id="KW-0406">Ion transport</keyword>
<dbReference type="PANTHER" id="PTHR30532:SF29">
    <property type="entry name" value="FE(3+) DICITRATE-BINDING PERIPLASMIC PROTEIN"/>
    <property type="match status" value="1"/>
</dbReference>
<evidence type="ECO:0000256" key="2">
    <source>
        <dbReference type="ARBA" id="ARBA00008814"/>
    </source>
</evidence>
<dbReference type="InterPro" id="IPR051313">
    <property type="entry name" value="Bact_iron-sidero_bind"/>
</dbReference>
<dbReference type="OrthoDB" id="9793175at2"/>
<sequence>MFSKGLKFNLVAAAYISLCVVFASASFAGARTVKDELGTLTIEGTPTRVVALEYSFVDALASVGVSPVGIADDKKSERVIPAVRKIINEWQSVGMRSQPSLEAIAQLKPDLIIADAERHSAVYEDLKAIAPTLILKSRGETYLENLEAAQIIGVALNKEAQMKVRIAQHKSKMATYKALFSSKDSIQFAVVTDKGMWMHGPASYAGGVISTLGLASPIPGQTEKAYIPTSFEQLLKVNPDWLLLGPYKDHTVVDDWKTNPLYDMLKAAKTEQTVYVSPELWSLNRGMMAAEGIAQNLEQLLIK</sequence>
<reference evidence="8 9" key="1">
    <citation type="submission" date="2017-10" db="EMBL/GenBank/DDBJ databases">
        <authorList>
            <person name="Banno H."/>
            <person name="Chua N.-H."/>
        </authorList>
    </citation>
    <scope>NUCLEOTIDE SEQUENCE [LARGE SCALE GENOMIC DNA]</scope>
    <source>
        <strain evidence="8">Vibrio tapetis CECT4600</strain>
    </source>
</reference>
<feature type="signal peptide" evidence="6">
    <location>
        <begin position="1"/>
        <end position="28"/>
    </location>
</feature>
<dbReference type="KEGG" id="vta:B1251"/>
<gene>
    <name evidence="8" type="primary">fecB</name>
    <name evidence="8" type="ORF">VTAP4600_B1251</name>
</gene>
<dbReference type="GO" id="GO:1901678">
    <property type="term" value="P:iron coordination entity transport"/>
    <property type="evidence" value="ECO:0007669"/>
    <property type="project" value="UniProtKB-ARBA"/>
</dbReference>
<dbReference type="AlphaFoldDB" id="A0A2N8ZLT9"/>
<dbReference type="PANTHER" id="PTHR30532">
    <property type="entry name" value="IRON III DICITRATE-BINDING PERIPLASMIC PROTEIN"/>
    <property type="match status" value="1"/>
</dbReference>
<organism evidence="8 9">
    <name type="scientific">Vibrio tapetis subsp. tapetis</name>
    <dbReference type="NCBI Taxonomy" id="1671868"/>
    <lineage>
        <taxon>Bacteria</taxon>
        <taxon>Pseudomonadati</taxon>
        <taxon>Pseudomonadota</taxon>
        <taxon>Gammaproteobacteria</taxon>
        <taxon>Vibrionales</taxon>
        <taxon>Vibrionaceae</taxon>
        <taxon>Vibrio</taxon>
    </lineage>
</organism>
<dbReference type="NCBIfam" id="NF008501">
    <property type="entry name" value="PRK11411.1"/>
    <property type="match status" value="1"/>
</dbReference>
<keyword evidence="4" id="KW-0410">Iron transport</keyword>
<dbReference type="Gene3D" id="3.40.50.1980">
    <property type="entry name" value="Nitrogenase molybdenum iron protein domain"/>
    <property type="match status" value="2"/>
</dbReference>
<dbReference type="PROSITE" id="PS50983">
    <property type="entry name" value="FE_B12_PBP"/>
    <property type="match status" value="1"/>
</dbReference>
<feature type="domain" description="Fe/B12 periplasmic-binding" evidence="7">
    <location>
        <begin position="48"/>
        <end position="303"/>
    </location>
</feature>
<evidence type="ECO:0000256" key="3">
    <source>
        <dbReference type="ARBA" id="ARBA00022448"/>
    </source>
</evidence>
<comment type="subcellular location">
    <subcellularLocation>
        <location evidence="1">Cell envelope</location>
    </subcellularLocation>
</comment>
<dbReference type="RefSeq" id="WP_102525007.1">
    <property type="nucleotide sequence ID" value="NZ_LT960612.1"/>
</dbReference>
<accession>A0A2N8ZLT9</accession>
<dbReference type="SUPFAM" id="SSF53807">
    <property type="entry name" value="Helical backbone' metal receptor"/>
    <property type="match status" value="1"/>
</dbReference>
<feature type="chain" id="PRO_5014938505" evidence="6">
    <location>
        <begin position="29"/>
        <end position="303"/>
    </location>
</feature>
<keyword evidence="9" id="KW-1185">Reference proteome</keyword>
<keyword evidence="5 6" id="KW-0732">Signal</keyword>
<evidence type="ECO:0000313" key="9">
    <source>
        <dbReference type="Proteomes" id="UP000235828"/>
    </source>
</evidence>
<evidence type="ECO:0000256" key="1">
    <source>
        <dbReference type="ARBA" id="ARBA00004196"/>
    </source>
</evidence>
<dbReference type="Proteomes" id="UP000235828">
    <property type="component" value="Chromosome B"/>
</dbReference>